<keyword evidence="5" id="KW-0653">Protein transport</keyword>
<reference evidence="10 11" key="1">
    <citation type="submission" date="2016-11" db="EMBL/GenBank/DDBJ databases">
        <authorList>
            <person name="Jaros S."/>
            <person name="Januszkiewicz K."/>
            <person name="Wedrychowicz H."/>
        </authorList>
    </citation>
    <scope>NUCLEOTIDE SEQUENCE [LARGE SCALE GENOMIC DNA]</scope>
</reference>
<dbReference type="EMBL" id="FQNC01000014">
    <property type="protein sequence ID" value="SGY16709.1"/>
    <property type="molecule type" value="Genomic_DNA"/>
</dbReference>
<evidence type="ECO:0000256" key="3">
    <source>
        <dbReference type="ARBA" id="ARBA00020983"/>
    </source>
</evidence>
<evidence type="ECO:0000256" key="2">
    <source>
        <dbReference type="ARBA" id="ARBA00006419"/>
    </source>
</evidence>
<dbReference type="STRING" id="796604.A0A2X0LST7"/>
<evidence type="ECO:0000256" key="7">
    <source>
        <dbReference type="ARBA" id="ARBA00023136"/>
    </source>
</evidence>
<evidence type="ECO:0000256" key="9">
    <source>
        <dbReference type="SAM" id="MobiDB-lite"/>
    </source>
</evidence>
<dbReference type="GO" id="GO:0017119">
    <property type="term" value="C:Golgi transport complex"/>
    <property type="evidence" value="ECO:0007669"/>
    <property type="project" value="InterPro"/>
</dbReference>
<accession>A0A2X0LST7</accession>
<evidence type="ECO:0000256" key="8">
    <source>
        <dbReference type="ARBA" id="ARBA00031347"/>
    </source>
</evidence>
<feature type="region of interest" description="Disordered" evidence="9">
    <location>
        <begin position="857"/>
        <end position="878"/>
    </location>
</feature>
<feature type="region of interest" description="Disordered" evidence="9">
    <location>
        <begin position="66"/>
        <end position="113"/>
    </location>
</feature>
<organism evidence="10 11">
    <name type="scientific">Microbotryum silenes-dioicae</name>
    <dbReference type="NCBI Taxonomy" id="796604"/>
    <lineage>
        <taxon>Eukaryota</taxon>
        <taxon>Fungi</taxon>
        <taxon>Dikarya</taxon>
        <taxon>Basidiomycota</taxon>
        <taxon>Pucciniomycotina</taxon>
        <taxon>Microbotryomycetes</taxon>
        <taxon>Microbotryales</taxon>
        <taxon>Microbotryaceae</taxon>
        <taxon>Microbotryum</taxon>
    </lineage>
</organism>
<sequence>MAAVASTSAQLGSWLEESPVGSQLASTSPSLGELDARATTDTNSVELLPTLSTLLLSTAKSLVERTDAIKSEPSRGTGPTASTSATTLKPPGGVSPVASFSKPTTSSTSPPFDALHHNPVTLLSDPSSNEYLASLLAMPLSTLQSLPATLAALSKSLDTDLSSLAFTRYSAFLLTHSATQSISQSFTTLADSLTALLESTSELEAAAATFEQRVDDVRRKRDRTIRVQERIDEVEELLEAPAVVEACVRAGYWGEAIDVAARLSELHARLKASKESKRYISTNAKAVLVNGTALTSTATSDGDGALRLLQKVRDDVAIALLSLRARVIDSLLQRGLKLPGAVRGIGTLRRIGSRAMSGSDPKAYSSDGPQELDENALRVVFLAARWRCLRSELEAVEGQMAASGIKIDDAGGEPPEAMPNQTSAEENEERMKWTRQWIDVWREVVGETLGMYTDVFLSSSVLSNQAASNGSESTSNPLNCTLPAAASLALFATSSLTSLSGILARAIPSLTSTAYLAGLLAQLSYCSHSFARYGLDFRELQQLRERIEARVGRIVVLEWEAAGRAWEKEWRDGWEGTGSHAISLARRASLLGGRAPMSDWLAVPEGLTQVFTTTMPPALPAGVAPSTFHHQPPHAVALLPPLARFLNAHSNALNSLRFLPPLALYPSLRVAQARELDRATQVLAAFTDAWLASSHGAAASGRDSIDSEEDDAHLSNDERKIKALRADEKRLIVTSIAWFGRWVVPWIEGSLDVGIYGEATAQRILPKERRVAGVVDAVQRTEGLIARIEGRRPIHAEPEATVPQASTSEDSQVAPVDEMATMPVEGTPVNPAIVEPVLDEVFDEARGSTRPEAAILNVPNVAPPTEESIAGKNQLGLS</sequence>
<keyword evidence="6" id="KW-0333">Golgi apparatus</keyword>
<proteinExistence type="inferred from homology"/>
<evidence type="ECO:0000256" key="4">
    <source>
        <dbReference type="ARBA" id="ARBA00022448"/>
    </source>
</evidence>
<feature type="region of interest" description="Disordered" evidence="9">
    <location>
        <begin position="406"/>
        <end position="429"/>
    </location>
</feature>
<gene>
    <name evidence="10" type="primary">BQ5605_C012g06958</name>
    <name evidence="10" type="ORF">BQ5605_C012G06958</name>
</gene>
<dbReference type="AlphaFoldDB" id="A0A2X0LST7"/>
<dbReference type="PANTHER" id="PTHR21311:SF0">
    <property type="entry name" value="CONSERVED OLIGOMERIC GOLGI COMPLEX SUBUNIT 8"/>
    <property type="match status" value="1"/>
</dbReference>
<dbReference type="GO" id="GO:0006891">
    <property type="term" value="P:intra-Golgi vesicle-mediated transport"/>
    <property type="evidence" value="ECO:0007669"/>
    <property type="project" value="TreeGrafter"/>
</dbReference>
<comment type="subcellular location">
    <subcellularLocation>
        <location evidence="1">Golgi apparatus membrane</location>
        <topology evidence="1">Peripheral membrane protein</topology>
    </subcellularLocation>
</comment>
<keyword evidence="11" id="KW-1185">Reference proteome</keyword>
<comment type="similarity">
    <text evidence="2">Belongs to the COG8 family.</text>
</comment>
<protein>
    <recommendedName>
        <fullName evidence="3">Conserved oligomeric Golgi complex subunit 8</fullName>
    </recommendedName>
    <alternativeName>
        <fullName evidence="8">Component of oligomeric Golgi complex 8</fullName>
    </alternativeName>
</protein>
<dbReference type="InterPro" id="IPR007255">
    <property type="entry name" value="COG8"/>
</dbReference>
<evidence type="ECO:0000256" key="5">
    <source>
        <dbReference type="ARBA" id="ARBA00022927"/>
    </source>
</evidence>
<dbReference type="Pfam" id="PF04124">
    <property type="entry name" value="Dor1"/>
    <property type="match status" value="1"/>
</dbReference>
<dbReference type="GO" id="GO:0015031">
    <property type="term" value="P:protein transport"/>
    <property type="evidence" value="ECO:0007669"/>
    <property type="project" value="UniProtKB-KW"/>
</dbReference>
<name>A0A2X0LST7_9BASI</name>
<feature type="compositionally biased region" description="Low complexity" evidence="9">
    <location>
        <begin position="74"/>
        <end position="87"/>
    </location>
</feature>
<dbReference type="GO" id="GO:0000139">
    <property type="term" value="C:Golgi membrane"/>
    <property type="evidence" value="ECO:0007669"/>
    <property type="project" value="UniProtKB-SubCell"/>
</dbReference>
<keyword evidence="7" id="KW-0472">Membrane</keyword>
<keyword evidence="4" id="KW-0813">Transport</keyword>
<dbReference type="Proteomes" id="UP000249464">
    <property type="component" value="Unassembled WGS sequence"/>
</dbReference>
<dbReference type="PANTHER" id="PTHR21311">
    <property type="entry name" value="CONSERVED OLIGOMERIC GOLGI COMPLEX COMPONENT 8"/>
    <property type="match status" value="1"/>
</dbReference>
<evidence type="ECO:0000256" key="1">
    <source>
        <dbReference type="ARBA" id="ARBA00004395"/>
    </source>
</evidence>
<evidence type="ECO:0000256" key="6">
    <source>
        <dbReference type="ARBA" id="ARBA00023034"/>
    </source>
</evidence>
<evidence type="ECO:0000313" key="10">
    <source>
        <dbReference type="EMBL" id="SGY16709.1"/>
    </source>
</evidence>
<evidence type="ECO:0000313" key="11">
    <source>
        <dbReference type="Proteomes" id="UP000249464"/>
    </source>
</evidence>